<dbReference type="AlphaFoldDB" id="A0A378VWH3"/>
<sequence length="100" mass="10863">MQAGKHEFDYGYAFFRVQADGNAAPVVAHGKRTVFMNLHVDFSGETAQRLVRRVVDDFLADMCRAVGAGVHAGTFFDRLQAFEDGDAGFAVLVVLAIGII</sequence>
<evidence type="ECO:0000313" key="1">
    <source>
        <dbReference type="EMBL" id="SUA20450.1"/>
    </source>
</evidence>
<reference evidence="1" key="1">
    <citation type="submission" date="2018-06" db="EMBL/GenBank/DDBJ databases">
        <authorList>
            <consortium name="Pathogen Informatics"/>
            <person name="Doyle S."/>
        </authorList>
    </citation>
    <scope>NUCLEOTIDE SEQUENCE [LARGE SCALE GENOMIC DNA]</scope>
    <source>
        <strain evidence="1">NCTC11421</strain>
    </source>
</reference>
<name>A0A378VWH3_NEIGO</name>
<protein>
    <submittedName>
        <fullName evidence="1">Uncharacterized protein</fullName>
    </submittedName>
</protein>
<proteinExistence type="predicted"/>
<dbReference type="EMBL" id="UGRI01000001">
    <property type="protein sequence ID" value="SUA20450.1"/>
    <property type="molecule type" value="Genomic_DNA"/>
</dbReference>
<accession>A0A378VWH3</accession>
<organism evidence="1">
    <name type="scientific">Neisseria gonorrhoeae</name>
    <dbReference type="NCBI Taxonomy" id="485"/>
    <lineage>
        <taxon>Bacteria</taxon>
        <taxon>Pseudomonadati</taxon>
        <taxon>Pseudomonadota</taxon>
        <taxon>Betaproteobacteria</taxon>
        <taxon>Neisseriales</taxon>
        <taxon>Neisseriaceae</taxon>
        <taxon>Neisseria</taxon>
    </lineage>
</organism>
<gene>
    <name evidence="1" type="ORF">NCTC11421_00533</name>
</gene>